<dbReference type="AlphaFoldDB" id="A0A0A5GE09"/>
<feature type="transmembrane region" description="Helical" evidence="1">
    <location>
        <begin position="6"/>
        <end position="27"/>
    </location>
</feature>
<evidence type="ECO:0000313" key="2">
    <source>
        <dbReference type="EMBL" id="KGX90234.1"/>
    </source>
</evidence>
<keyword evidence="3" id="KW-1185">Reference proteome</keyword>
<proteinExistence type="predicted"/>
<name>A0A0A5GE09_9BACI</name>
<reference evidence="2 3" key="1">
    <citation type="submission" date="2013-08" db="EMBL/GenBank/DDBJ databases">
        <authorList>
            <person name="Huang J."/>
            <person name="Wang G."/>
        </authorList>
    </citation>
    <scope>NUCLEOTIDE SEQUENCE [LARGE SCALE GENOMIC DNA]</scope>
    <source>
        <strain evidence="2 3">JSM 076056</strain>
    </source>
</reference>
<evidence type="ECO:0000256" key="1">
    <source>
        <dbReference type="SAM" id="Phobius"/>
    </source>
</evidence>
<dbReference type="Proteomes" id="UP000030528">
    <property type="component" value="Unassembled WGS sequence"/>
</dbReference>
<dbReference type="EMBL" id="AVPE01000016">
    <property type="protein sequence ID" value="KGX90234.1"/>
    <property type="molecule type" value="Genomic_DNA"/>
</dbReference>
<evidence type="ECO:0000313" key="3">
    <source>
        <dbReference type="Proteomes" id="UP000030528"/>
    </source>
</evidence>
<keyword evidence="1" id="KW-0812">Transmembrane</keyword>
<keyword evidence="1" id="KW-0472">Membrane</keyword>
<organism evidence="2 3">
    <name type="scientific">Pontibacillus halophilus JSM 076056 = DSM 19796</name>
    <dbReference type="NCBI Taxonomy" id="1385510"/>
    <lineage>
        <taxon>Bacteria</taxon>
        <taxon>Bacillati</taxon>
        <taxon>Bacillota</taxon>
        <taxon>Bacilli</taxon>
        <taxon>Bacillales</taxon>
        <taxon>Bacillaceae</taxon>
        <taxon>Pontibacillus</taxon>
    </lineage>
</organism>
<protein>
    <submittedName>
        <fullName evidence="2">Uncharacterized protein</fullName>
    </submittedName>
</protein>
<dbReference type="NCBIfam" id="NF045534">
    <property type="entry name" value="small_EYxxD"/>
    <property type="match status" value="1"/>
</dbReference>
<dbReference type="STRING" id="1385510.GCA_000425205_03385"/>
<comment type="caution">
    <text evidence="2">The sequence shown here is derived from an EMBL/GenBank/DDBJ whole genome shotgun (WGS) entry which is preliminary data.</text>
</comment>
<gene>
    <name evidence="2" type="ORF">N781_08290</name>
</gene>
<accession>A0A0A5GE09</accession>
<keyword evidence="1" id="KW-1133">Transmembrane helix</keyword>
<sequence>MWEYMTDMTFVFALVIGSIVAIVFLFIQKRKP</sequence>